<evidence type="ECO:0000313" key="3">
    <source>
        <dbReference type="Proteomes" id="UP000037136"/>
    </source>
</evidence>
<proteinExistence type="predicted"/>
<feature type="compositionally biased region" description="Polar residues" evidence="1">
    <location>
        <begin position="25"/>
        <end position="43"/>
    </location>
</feature>
<organism evidence="2 3">
    <name type="scientific">Ophiocordyceps unilateralis</name>
    <name type="common">Zombie-ant fungus</name>
    <name type="synonym">Torrubia unilateralis</name>
    <dbReference type="NCBI Taxonomy" id="268505"/>
    <lineage>
        <taxon>Eukaryota</taxon>
        <taxon>Fungi</taxon>
        <taxon>Dikarya</taxon>
        <taxon>Ascomycota</taxon>
        <taxon>Pezizomycotina</taxon>
        <taxon>Sordariomycetes</taxon>
        <taxon>Hypocreomycetidae</taxon>
        <taxon>Hypocreales</taxon>
        <taxon>Ophiocordycipitaceae</taxon>
        <taxon>Ophiocordyceps</taxon>
    </lineage>
</organism>
<keyword evidence="3" id="KW-1185">Reference proteome</keyword>
<feature type="region of interest" description="Disordered" evidence="1">
    <location>
        <begin position="1"/>
        <end position="64"/>
    </location>
</feature>
<name>A0A2A9P6P9_OPHUN</name>
<feature type="region of interest" description="Disordered" evidence="1">
    <location>
        <begin position="71"/>
        <end position="90"/>
    </location>
</feature>
<dbReference type="Proteomes" id="UP000037136">
    <property type="component" value="Unassembled WGS sequence"/>
</dbReference>
<protein>
    <submittedName>
        <fullName evidence="2">Uncharacterized protein</fullName>
    </submittedName>
</protein>
<sequence>MFGRKQPSGGGPRNVCKSPEYLSAPSLTTVSESGTSRDTASDVSHSHPWPSPSRAADSLRRSGGAMIIHTNLQIHARHEPRRSHNAFVSE</sequence>
<evidence type="ECO:0000313" key="2">
    <source>
        <dbReference type="EMBL" id="PFH56540.1"/>
    </source>
</evidence>
<reference evidence="2 3" key="2">
    <citation type="journal article" date="2017" name="Sci. Rep.">
        <title>Ant-infecting Ophiocordyceps genomes reveal a high diversity of potential behavioral manipulation genes and a possible major role for enterotoxins.</title>
        <authorList>
            <person name="de Bekker C."/>
            <person name="Ohm R.A."/>
            <person name="Evans H.C."/>
            <person name="Brachmann A."/>
            <person name="Hughes D.P."/>
        </authorList>
    </citation>
    <scope>NUCLEOTIDE SEQUENCE [LARGE SCALE GENOMIC DNA]</scope>
    <source>
        <strain evidence="2 3">SC16a</strain>
    </source>
</reference>
<gene>
    <name evidence="2" type="ORF">XA68_16350</name>
</gene>
<dbReference type="EMBL" id="LAZP02000558">
    <property type="protein sequence ID" value="PFH56540.1"/>
    <property type="molecule type" value="Genomic_DNA"/>
</dbReference>
<comment type="caution">
    <text evidence="2">The sequence shown here is derived from an EMBL/GenBank/DDBJ whole genome shotgun (WGS) entry which is preliminary data.</text>
</comment>
<dbReference type="AlphaFoldDB" id="A0A2A9P6P9"/>
<reference evidence="2 3" key="1">
    <citation type="journal article" date="2015" name="BMC Genomics">
        <title>Gene expression during zombie ant biting behavior reflects the complexity underlying fungal parasitic behavioral manipulation.</title>
        <authorList>
            <person name="de Bekker C."/>
            <person name="Ohm R.A."/>
            <person name="Loreto R.G."/>
            <person name="Sebastian A."/>
            <person name="Albert I."/>
            <person name="Merrow M."/>
            <person name="Brachmann A."/>
            <person name="Hughes D.P."/>
        </authorList>
    </citation>
    <scope>NUCLEOTIDE SEQUENCE [LARGE SCALE GENOMIC DNA]</scope>
    <source>
        <strain evidence="2 3">SC16a</strain>
    </source>
</reference>
<evidence type="ECO:0000256" key="1">
    <source>
        <dbReference type="SAM" id="MobiDB-lite"/>
    </source>
</evidence>
<accession>A0A2A9P6P9</accession>